<dbReference type="RefSeq" id="WP_190941830.1">
    <property type="nucleotide sequence ID" value="NZ_JACJSI010000030.1"/>
</dbReference>
<reference evidence="2 3" key="1">
    <citation type="journal article" date="2020" name="ISME J.">
        <title>Comparative genomics reveals insights into cyanobacterial evolution and habitat adaptation.</title>
        <authorList>
            <person name="Chen M.Y."/>
            <person name="Teng W.K."/>
            <person name="Zhao L."/>
            <person name="Hu C.X."/>
            <person name="Zhou Y.K."/>
            <person name="Han B.P."/>
            <person name="Song L.R."/>
            <person name="Shu W.S."/>
        </authorList>
    </citation>
    <scope>NUCLEOTIDE SEQUENCE [LARGE SCALE GENOMIC DNA]</scope>
    <source>
        <strain evidence="2 3">FACHB-838</strain>
    </source>
</reference>
<proteinExistence type="predicted"/>
<feature type="region of interest" description="Disordered" evidence="1">
    <location>
        <begin position="151"/>
        <end position="170"/>
    </location>
</feature>
<evidence type="ECO:0000313" key="3">
    <source>
        <dbReference type="Proteomes" id="UP000623440"/>
    </source>
</evidence>
<feature type="compositionally biased region" description="Basic and acidic residues" evidence="1">
    <location>
        <begin position="155"/>
        <end position="170"/>
    </location>
</feature>
<dbReference type="EMBL" id="JACJSI010000030">
    <property type="protein sequence ID" value="MBD2531124.1"/>
    <property type="molecule type" value="Genomic_DNA"/>
</dbReference>
<dbReference type="SUPFAM" id="SSF46689">
    <property type="entry name" value="Homeodomain-like"/>
    <property type="match status" value="1"/>
</dbReference>
<organism evidence="2 3">
    <name type="scientific">Nostoc flagelliforme FACHB-838</name>
    <dbReference type="NCBI Taxonomy" id="2692904"/>
    <lineage>
        <taxon>Bacteria</taxon>
        <taxon>Bacillati</taxon>
        <taxon>Cyanobacteriota</taxon>
        <taxon>Cyanophyceae</taxon>
        <taxon>Nostocales</taxon>
        <taxon>Nostocaceae</taxon>
        <taxon>Nostoc</taxon>
    </lineage>
</organism>
<dbReference type="InterPro" id="IPR009057">
    <property type="entry name" value="Homeodomain-like_sf"/>
</dbReference>
<accession>A0ABR8DPJ7</accession>
<evidence type="ECO:0000256" key="1">
    <source>
        <dbReference type="SAM" id="MobiDB-lite"/>
    </source>
</evidence>
<sequence length="170" mass="19466">MSRPFKIEIAESEEELKKRLQTANLGTQKEKLIMLWWIKSGQVKEQQEIGKRLAKDTSTVTRWLQKYRTDGLSGLLEIKKAPGAKRKIDDAAMPTAVNYAALEEELKTGKGFSSYGAIVDWLKQEHGQDIEYATVYAWVRYRLGAKLKVPRPQGHKQDEKLVSEFKKNSV</sequence>
<comment type="caution">
    <text evidence="2">The sequence shown here is derived from an EMBL/GenBank/DDBJ whole genome shotgun (WGS) entry which is preliminary data.</text>
</comment>
<gene>
    <name evidence="2" type="ORF">H6G97_16645</name>
</gene>
<name>A0ABR8DPJ7_9NOSO</name>
<keyword evidence="3" id="KW-1185">Reference proteome</keyword>
<protein>
    <submittedName>
        <fullName evidence="2">Helix-turn-helix domain-containing protein</fullName>
    </submittedName>
</protein>
<dbReference type="Proteomes" id="UP000623440">
    <property type="component" value="Unassembled WGS sequence"/>
</dbReference>
<dbReference type="Pfam" id="PF13565">
    <property type="entry name" value="HTH_32"/>
    <property type="match status" value="1"/>
</dbReference>
<evidence type="ECO:0000313" key="2">
    <source>
        <dbReference type="EMBL" id="MBD2531124.1"/>
    </source>
</evidence>